<dbReference type="OrthoDB" id="9776634at2"/>
<accession>S6B687</accession>
<dbReference type="Pfam" id="PF01712">
    <property type="entry name" value="dNK"/>
    <property type="match status" value="1"/>
</dbReference>
<dbReference type="GO" id="GO:0005737">
    <property type="term" value="C:cytoplasm"/>
    <property type="evidence" value="ECO:0007669"/>
    <property type="project" value="TreeGrafter"/>
</dbReference>
<name>S6B687_SULDS</name>
<dbReference type="CDD" id="cd01673">
    <property type="entry name" value="dNK"/>
    <property type="match status" value="1"/>
</dbReference>
<dbReference type="RefSeq" id="WP_009205223.1">
    <property type="nucleotide sequence ID" value="NC_022357.1"/>
</dbReference>
<dbReference type="GO" id="GO:0019136">
    <property type="term" value="F:deoxynucleoside kinase activity"/>
    <property type="evidence" value="ECO:0007669"/>
    <property type="project" value="InterPro"/>
</dbReference>
<keyword evidence="4" id="KW-0808">Transferase</keyword>
<dbReference type="SUPFAM" id="SSF52540">
    <property type="entry name" value="P-loop containing nucleoside triphosphate hydrolases"/>
    <property type="match status" value="1"/>
</dbReference>
<evidence type="ECO:0000256" key="1">
    <source>
        <dbReference type="PIRSR" id="PIRSR000705-1"/>
    </source>
</evidence>
<dbReference type="GO" id="GO:0005524">
    <property type="term" value="F:ATP binding"/>
    <property type="evidence" value="ECO:0007669"/>
    <property type="project" value="UniProtKB-KW"/>
</dbReference>
<feature type="domain" description="Deoxynucleoside kinase" evidence="3">
    <location>
        <begin position="10"/>
        <end position="199"/>
    </location>
</feature>
<dbReference type="PIRSF" id="PIRSF000705">
    <property type="entry name" value="DNK"/>
    <property type="match status" value="1"/>
</dbReference>
<dbReference type="InterPro" id="IPR002624">
    <property type="entry name" value="DCK/DGK"/>
</dbReference>
<gene>
    <name evidence="4" type="ORF">SCD_n02219</name>
</gene>
<protein>
    <submittedName>
        <fullName evidence="4">Deoxynucleoside kinase</fullName>
    </submittedName>
</protein>
<evidence type="ECO:0000259" key="3">
    <source>
        <dbReference type="Pfam" id="PF01712"/>
    </source>
</evidence>
<reference evidence="4 5" key="1">
    <citation type="journal article" date="2012" name="Appl. Environ. Microbiol.">
        <title>Draft genome sequence of a psychrotolerant sulfur-oxidizing bacterium, Sulfuricella denitrificans skB26, and proteomic insights into cold adaptation.</title>
        <authorList>
            <person name="Watanabe T."/>
            <person name="Kojima H."/>
            <person name="Fukui M."/>
        </authorList>
    </citation>
    <scope>NUCLEOTIDE SEQUENCE [LARGE SCALE GENOMIC DNA]</scope>
    <source>
        <strain evidence="5">skB26</strain>
    </source>
</reference>
<dbReference type="InterPro" id="IPR031314">
    <property type="entry name" value="DNK_dom"/>
</dbReference>
<keyword evidence="2" id="KW-0067">ATP-binding</keyword>
<keyword evidence="5" id="KW-1185">Reference proteome</keyword>
<dbReference type="AlphaFoldDB" id="S6B687"/>
<dbReference type="Proteomes" id="UP000015559">
    <property type="component" value="Chromosome"/>
</dbReference>
<organism evidence="4 5">
    <name type="scientific">Sulfuricella denitrificans (strain DSM 22764 / NBRC 105220 / skB26)</name>
    <dbReference type="NCBI Taxonomy" id="1163617"/>
    <lineage>
        <taxon>Bacteria</taxon>
        <taxon>Pseudomonadati</taxon>
        <taxon>Pseudomonadota</taxon>
        <taxon>Betaproteobacteria</taxon>
        <taxon>Nitrosomonadales</taxon>
        <taxon>Sulfuricellaceae</taxon>
        <taxon>Sulfuricella</taxon>
    </lineage>
</organism>
<dbReference type="STRING" id="1163617.SCD_n02219"/>
<dbReference type="EMBL" id="AP013066">
    <property type="protein sequence ID" value="BAN36027.1"/>
    <property type="molecule type" value="Genomic_DNA"/>
</dbReference>
<keyword evidence="2" id="KW-0547">Nucleotide-binding</keyword>
<dbReference type="InterPro" id="IPR027417">
    <property type="entry name" value="P-loop_NTPase"/>
</dbReference>
<dbReference type="InterPro" id="IPR050566">
    <property type="entry name" value="Deoxyribonucleoside_kinase"/>
</dbReference>
<feature type="binding site" evidence="2">
    <location>
        <begin position="13"/>
        <end position="21"/>
    </location>
    <ligand>
        <name>ATP</name>
        <dbReference type="ChEBI" id="CHEBI:30616"/>
    </ligand>
</feature>
<sequence>MLFEKYHYVVIAGPIGVGKTSLAQLLSERFQSALMLENADANPFLPRFYQDAERYALPTQLSFLLQRASQVQELKRMGAFGGAAVADFMLDKDLLFAKLNLSEEEYHLYRQIYDNLQLQTPRPDLVIYLQVPPEVLAERVRRRGVEYESTVSVEYLTRVADSYSEYFYHYEASPLLIINSENLNYVDQSQDLELLIERVGQMRGGREFFNWAG</sequence>
<proteinExistence type="predicted"/>
<dbReference type="eggNOG" id="COG1428">
    <property type="taxonomic scope" value="Bacteria"/>
</dbReference>
<keyword evidence="4" id="KW-0418">Kinase</keyword>
<dbReference type="Gene3D" id="3.40.50.300">
    <property type="entry name" value="P-loop containing nucleotide triphosphate hydrolases"/>
    <property type="match status" value="1"/>
</dbReference>
<dbReference type="PANTHER" id="PTHR10513">
    <property type="entry name" value="DEOXYNUCLEOSIDE KINASE"/>
    <property type="match status" value="1"/>
</dbReference>
<evidence type="ECO:0000313" key="4">
    <source>
        <dbReference type="EMBL" id="BAN36027.1"/>
    </source>
</evidence>
<feature type="binding site" evidence="2">
    <location>
        <begin position="139"/>
        <end position="143"/>
    </location>
    <ligand>
        <name>ATP</name>
        <dbReference type="ChEBI" id="CHEBI:30616"/>
    </ligand>
</feature>
<feature type="active site" description="Proton acceptor" evidence="1">
    <location>
        <position position="87"/>
    </location>
</feature>
<dbReference type="KEGG" id="sdr:SCD_n02219"/>
<evidence type="ECO:0000313" key="5">
    <source>
        <dbReference type="Proteomes" id="UP000015559"/>
    </source>
</evidence>
<dbReference type="HOGENOM" id="CLU_030466_2_0_4"/>
<dbReference type="PANTHER" id="PTHR10513:SF46">
    <property type="entry name" value="DEOXYGUANOSINE KINASE"/>
    <property type="match status" value="1"/>
</dbReference>
<evidence type="ECO:0000256" key="2">
    <source>
        <dbReference type="PIRSR" id="PIRSR000705-3"/>
    </source>
</evidence>